<comment type="catalytic activity">
    <reaction evidence="7">
        <text>[protein]-peptidylproline (omega=180) = [protein]-peptidylproline (omega=0)</text>
        <dbReference type="Rhea" id="RHEA:16237"/>
        <dbReference type="Rhea" id="RHEA-COMP:10747"/>
        <dbReference type="Rhea" id="RHEA-COMP:10748"/>
        <dbReference type="ChEBI" id="CHEBI:83833"/>
        <dbReference type="ChEBI" id="CHEBI:83834"/>
        <dbReference type="EC" id="5.2.1.8"/>
    </reaction>
</comment>
<evidence type="ECO:0000313" key="10">
    <source>
        <dbReference type="Proteomes" id="UP000295182"/>
    </source>
</evidence>
<evidence type="ECO:0000256" key="1">
    <source>
        <dbReference type="ARBA" id="ARBA00022729"/>
    </source>
</evidence>
<gene>
    <name evidence="7" type="primary">surA</name>
    <name evidence="9" type="ORF">EV674_101204</name>
</gene>
<dbReference type="Pfam" id="PF09312">
    <property type="entry name" value="SurA_N"/>
    <property type="match status" value="1"/>
</dbReference>
<dbReference type="PANTHER" id="PTHR47637">
    <property type="entry name" value="CHAPERONE SURA"/>
    <property type="match status" value="1"/>
</dbReference>
<proteinExistence type="inferred from homology"/>
<comment type="function">
    <text evidence="7">Chaperone involved in the correct folding and assembly of outer membrane proteins. Recognizes specific patterns of aromatic residues and the orientation of their side chains, which are found more frequently in integral outer membrane proteins. May act in both early periplasmic and late outer membrane-associated steps of protein maturation.</text>
</comment>
<accession>A0A4R2NGL4</accession>
<dbReference type="Gene3D" id="1.10.4030.10">
    <property type="entry name" value="Porin chaperone SurA, peptide-binding domain"/>
    <property type="match status" value="1"/>
</dbReference>
<dbReference type="InterPro" id="IPR050280">
    <property type="entry name" value="OMP_Chaperone_SurA"/>
</dbReference>
<dbReference type="GO" id="GO:0030288">
    <property type="term" value="C:outer membrane-bounded periplasmic space"/>
    <property type="evidence" value="ECO:0007669"/>
    <property type="project" value="InterPro"/>
</dbReference>
<name>A0A4R2NGL4_9BURK</name>
<comment type="subcellular location">
    <subcellularLocation>
        <location evidence="7">Periplasm</location>
    </subcellularLocation>
    <text evidence="7">Is capable of associating with the outer membrane.</text>
</comment>
<keyword evidence="1 7" id="KW-0732">Signal</keyword>
<keyword evidence="10" id="KW-1185">Reference proteome</keyword>
<dbReference type="PROSITE" id="PS01096">
    <property type="entry name" value="PPIC_PPIASE_1"/>
    <property type="match status" value="1"/>
</dbReference>
<comment type="caution">
    <text evidence="9">The sequence shown here is derived from an EMBL/GenBank/DDBJ whole genome shotgun (WGS) entry which is preliminary data.</text>
</comment>
<organism evidence="9 10">
    <name type="scientific">Simplicispira metamorpha</name>
    <dbReference type="NCBI Taxonomy" id="80881"/>
    <lineage>
        <taxon>Bacteria</taxon>
        <taxon>Pseudomonadati</taxon>
        <taxon>Pseudomonadota</taxon>
        <taxon>Betaproteobacteria</taxon>
        <taxon>Burkholderiales</taxon>
        <taxon>Comamonadaceae</taxon>
        <taxon>Simplicispira</taxon>
    </lineage>
</organism>
<keyword evidence="2 7" id="KW-0677">Repeat</keyword>
<dbReference type="SUPFAM" id="SSF54534">
    <property type="entry name" value="FKBP-like"/>
    <property type="match status" value="2"/>
</dbReference>
<evidence type="ECO:0000256" key="5">
    <source>
        <dbReference type="ARBA" id="ARBA00023186"/>
    </source>
</evidence>
<dbReference type="InterPro" id="IPR046357">
    <property type="entry name" value="PPIase_dom_sf"/>
</dbReference>
<reference evidence="9 10" key="1">
    <citation type="submission" date="2019-03" db="EMBL/GenBank/DDBJ databases">
        <title>Genomic Encyclopedia of Type Strains, Phase IV (KMG-IV): sequencing the most valuable type-strain genomes for metagenomic binning, comparative biology and taxonomic classification.</title>
        <authorList>
            <person name="Goeker M."/>
        </authorList>
    </citation>
    <scope>NUCLEOTIDE SEQUENCE [LARGE SCALE GENOMIC DNA]</scope>
    <source>
        <strain evidence="9 10">DSM 1837</strain>
    </source>
</reference>
<dbReference type="OrthoDB" id="14196at2"/>
<dbReference type="EMBL" id="SLXH01000001">
    <property type="protein sequence ID" value="TCP20549.1"/>
    <property type="molecule type" value="Genomic_DNA"/>
</dbReference>
<dbReference type="InterPro" id="IPR015391">
    <property type="entry name" value="SurA_N"/>
</dbReference>
<feature type="domain" description="PpiC" evidence="8">
    <location>
        <begin position="219"/>
        <end position="320"/>
    </location>
</feature>
<dbReference type="InterPro" id="IPR023058">
    <property type="entry name" value="PPIase_PpiC_CS"/>
</dbReference>
<feature type="chain" id="PRO_5021052583" description="Chaperone SurA" evidence="7">
    <location>
        <begin position="24"/>
        <end position="477"/>
    </location>
</feature>
<evidence type="ECO:0000259" key="8">
    <source>
        <dbReference type="PROSITE" id="PS50198"/>
    </source>
</evidence>
<dbReference type="GO" id="GO:0006457">
    <property type="term" value="P:protein folding"/>
    <property type="evidence" value="ECO:0007669"/>
    <property type="project" value="UniProtKB-UniRule"/>
</dbReference>
<dbReference type="AlphaFoldDB" id="A0A4R2NGL4"/>
<sequence length="477" mass="51042" precursor="true">MNHRVLALGLACLTTFVSAGASAQGLRAPGAAKPGVARAPAASAKAPARTATAAAATAAAATAASAPATRQADYIVAVVNADPVTNNEVQARLARATEQLAAQGNPPPRELLLREVLERLILEKIQLQQATEGGIRVDDYAITQAELAVARQNSVSVAEMHQRLNADGITPAQLREDLRRQLTLQRLREREVEARVRVSEQDVDIYLRQAQSGTGDVAALELNLGHVLVAVPENADAATVAERQARAQAVAEQARAGQDFAALAREFSDAPERASGGLLGMRPAERYPELFVAATAALPVGAVAGPLRSGAGFHVLKVVEKDSISTAALVTQSHARHILLLPNAQLTEAAAATRLADYRRRILAGQADFAALAREHSKDGSAKQGGDLGWSTPGRYVPEFEAAMDALQPGDISEPLVSRFGVHLIQLMERRQVRPSAREQRDMARDAVRAKKLDEAYTQWGQELRARAYVEYREPPQ</sequence>
<dbReference type="Gene3D" id="3.10.50.40">
    <property type="match status" value="2"/>
</dbReference>
<dbReference type="SUPFAM" id="SSF109998">
    <property type="entry name" value="Triger factor/SurA peptide-binding domain-like"/>
    <property type="match status" value="1"/>
</dbReference>
<dbReference type="InterPro" id="IPR027304">
    <property type="entry name" value="Trigger_fact/SurA_dom_sf"/>
</dbReference>
<dbReference type="GO" id="GO:0051082">
    <property type="term" value="F:unfolded protein binding"/>
    <property type="evidence" value="ECO:0007669"/>
    <property type="project" value="UniProtKB-UniRule"/>
</dbReference>
<dbReference type="GO" id="GO:0003755">
    <property type="term" value="F:peptidyl-prolyl cis-trans isomerase activity"/>
    <property type="evidence" value="ECO:0007669"/>
    <property type="project" value="UniProtKB-UniRule"/>
</dbReference>
<protein>
    <recommendedName>
        <fullName evidence="7">Chaperone SurA</fullName>
    </recommendedName>
    <alternativeName>
        <fullName evidence="7">Peptidyl-prolyl cis-trans isomerase SurA</fullName>
        <shortName evidence="7">PPIase SurA</shortName>
        <ecNumber evidence="7">5.2.1.8</ecNumber>
    </alternativeName>
    <alternativeName>
        <fullName evidence="7">Rotamase SurA</fullName>
    </alternativeName>
</protein>
<comment type="domain">
    <text evidence="7">The PPIase activity resides only in the second parvulin domain. The N-terminal region and the C-terminal tail are necessary and sufficient for the chaperone activity of SurA. The PPIase activity is dispensable for SurA to function as a chaperone. The N-terminal region and the C-terminal tail are also required for porin recognition.</text>
</comment>
<evidence type="ECO:0000256" key="2">
    <source>
        <dbReference type="ARBA" id="ARBA00022737"/>
    </source>
</evidence>
<dbReference type="Pfam" id="PF00639">
    <property type="entry name" value="Rotamase"/>
    <property type="match status" value="2"/>
</dbReference>
<evidence type="ECO:0000256" key="6">
    <source>
        <dbReference type="ARBA" id="ARBA00023235"/>
    </source>
</evidence>
<dbReference type="GO" id="GO:0050821">
    <property type="term" value="P:protein stabilization"/>
    <property type="evidence" value="ECO:0007669"/>
    <property type="project" value="InterPro"/>
</dbReference>
<dbReference type="PROSITE" id="PS50198">
    <property type="entry name" value="PPIC_PPIASE_2"/>
    <property type="match status" value="2"/>
</dbReference>
<evidence type="ECO:0000256" key="7">
    <source>
        <dbReference type="HAMAP-Rule" id="MF_01183"/>
    </source>
</evidence>
<feature type="domain" description="PpiC" evidence="8">
    <location>
        <begin position="330"/>
        <end position="429"/>
    </location>
</feature>
<dbReference type="GO" id="GO:0042277">
    <property type="term" value="F:peptide binding"/>
    <property type="evidence" value="ECO:0007669"/>
    <property type="project" value="InterPro"/>
</dbReference>
<evidence type="ECO:0000256" key="4">
    <source>
        <dbReference type="ARBA" id="ARBA00023110"/>
    </source>
</evidence>
<dbReference type="Proteomes" id="UP000295182">
    <property type="component" value="Unassembled WGS sequence"/>
</dbReference>
<keyword evidence="5 7" id="KW-0143">Chaperone</keyword>
<dbReference type="EC" id="5.2.1.8" evidence="7"/>
<dbReference type="InterPro" id="IPR000297">
    <property type="entry name" value="PPIase_PpiC"/>
</dbReference>
<dbReference type="GO" id="GO:0043165">
    <property type="term" value="P:Gram-negative-bacterium-type cell outer membrane assembly"/>
    <property type="evidence" value="ECO:0007669"/>
    <property type="project" value="InterPro"/>
</dbReference>
<keyword evidence="3 7" id="KW-0574">Periplasm</keyword>
<dbReference type="PANTHER" id="PTHR47637:SF1">
    <property type="entry name" value="CHAPERONE SURA"/>
    <property type="match status" value="1"/>
</dbReference>
<keyword evidence="6 7" id="KW-0413">Isomerase</keyword>
<feature type="signal peptide" evidence="7">
    <location>
        <begin position="1"/>
        <end position="23"/>
    </location>
</feature>
<dbReference type="HAMAP" id="MF_01183">
    <property type="entry name" value="Chaperone_SurA"/>
    <property type="match status" value="1"/>
</dbReference>
<dbReference type="InterPro" id="IPR023034">
    <property type="entry name" value="PPIase_SurA"/>
</dbReference>
<evidence type="ECO:0000313" key="9">
    <source>
        <dbReference type="EMBL" id="TCP20549.1"/>
    </source>
</evidence>
<keyword evidence="4 7" id="KW-0697">Rotamase</keyword>
<dbReference type="RefSeq" id="WP_119013562.1">
    <property type="nucleotide sequence ID" value="NZ_QXNC01000019.1"/>
</dbReference>
<evidence type="ECO:0000256" key="3">
    <source>
        <dbReference type="ARBA" id="ARBA00022764"/>
    </source>
</evidence>